<dbReference type="EMBL" id="CM042046">
    <property type="protein sequence ID" value="KAI3676499.1"/>
    <property type="molecule type" value="Genomic_DNA"/>
</dbReference>
<dbReference type="Proteomes" id="UP001056120">
    <property type="component" value="Linkage Group LG29"/>
</dbReference>
<gene>
    <name evidence="1" type="ORF">L1987_86109</name>
</gene>
<comment type="caution">
    <text evidence="1">The sequence shown here is derived from an EMBL/GenBank/DDBJ whole genome shotgun (WGS) entry which is preliminary data.</text>
</comment>
<proteinExistence type="predicted"/>
<evidence type="ECO:0000313" key="1">
    <source>
        <dbReference type="EMBL" id="KAI3676499.1"/>
    </source>
</evidence>
<protein>
    <submittedName>
        <fullName evidence="1">Uncharacterized protein</fullName>
    </submittedName>
</protein>
<organism evidence="1 2">
    <name type="scientific">Smallanthus sonchifolius</name>
    <dbReference type="NCBI Taxonomy" id="185202"/>
    <lineage>
        <taxon>Eukaryota</taxon>
        <taxon>Viridiplantae</taxon>
        <taxon>Streptophyta</taxon>
        <taxon>Embryophyta</taxon>
        <taxon>Tracheophyta</taxon>
        <taxon>Spermatophyta</taxon>
        <taxon>Magnoliopsida</taxon>
        <taxon>eudicotyledons</taxon>
        <taxon>Gunneridae</taxon>
        <taxon>Pentapetalae</taxon>
        <taxon>asterids</taxon>
        <taxon>campanulids</taxon>
        <taxon>Asterales</taxon>
        <taxon>Asteraceae</taxon>
        <taxon>Asteroideae</taxon>
        <taxon>Heliantheae alliance</taxon>
        <taxon>Millerieae</taxon>
        <taxon>Smallanthus</taxon>
    </lineage>
</organism>
<keyword evidence="2" id="KW-1185">Reference proteome</keyword>
<reference evidence="2" key="1">
    <citation type="journal article" date="2022" name="Mol. Ecol. Resour.">
        <title>The genomes of chicory, endive, great burdock and yacon provide insights into Asteraceae palaeo-polyploidization history and plant inulin production.</title>
        <authorList>
            <person name="Fan W."/>
            <person name="Wang S."/>
            <person name="Wang H."/>
            <person name="Wang A."/>
            <person name="Jiang F."/>
            <person name="Liu H."/>
            <person name="Zhao H."/>
            <person name="Xu D."/>
            <person name="Zhang Y."/>
        </authorList>
    </citation>
    <scope>NUCLEOTIDE SEQUENCE [LARGE SCALE GENOMIC DNA]</scope>
    <source>
        <strain evidence="2">cv. Yunnan</strain>
    </source>
</reference>
<accession>A0ACB8XYU7</accession>
<reference evidence="1 2" key="2">
    <citation type="journal article" date="2022" name="Mol. Ecol. Resour.">
        <title>The genomes of chicory, endive, great burdock and yacon provide insights into Asteraceae paleo-polyploidization history and plant inulin production.</title>
        <authorList>
            <person name="Fan W."/>
            <person name="Wang S."/>
            <person name="Wang H."/>
            <person name="Wang A."/>
            <person name="Jiang F."/>
            <person name="Liu H."/>
            <person name="Zhao H."/>
            <person name="Xu D."/>
            <person name="Zhang Y."/>
        </authorList>
    </citation>
    <scope>NUCLEOTIDE SEQUENCE [LARGE SCALE GENOMIC DNA]</scope>
    <source>
        <strain evidence="2">cv. Yunnan</strain>
        <tissue evidence="1">Leaves</tissue>
    </source>
</reference>
<evidence type="ECO:0000313" key="2">
    <source>
        <dbReference type="Proteomes" id="UP001056120"/>
    </source>
</evidence>
<name>A0ACB8XYU7_9ASTR</name>
<sequence length="93" mass="10070">MLCYSPNYPIKHEQNLTDLHLEHAKKPKYSIDDSKLSAVISPEQELPAPGSVRAMVLAGFVKSAGAIAVVWPPLDTDVVAGNGSAEYVSEYSR</sequence>